<gene>
    <name evidence="1" type="ORF">BJ212DRAFT_1285574</name>
</gene>
<dbReference type="OrthoDB" id="3199698at2759"/>
<dbReference type="AlphaFoldDB" id="A0A9P7J4R1"/>
<reference evidence="1" key="1">
    <citation type="journal article" date="2020" name="New Phytol.">
        <title>Comparative genomics reveals dynamic genome evolution in host specialist ectomycorrhizal fungi.</title>
        <authorList>
            <person name="Lofgren L.A."/>
            <person name="Nguyen N.H."/>
            <person name="Vilgalys R."/>
            <person name="Ruytinx J."/>
            <person name="Liao H.L."/>
            <person name="Branco S."/>
            <person name="Kuo A."/>
            <person name="LaButti K."/>
            <person name="Lipzen A."/>
            <person name="Andreopoulos W."/>
            <person name="Pangilinan J."/>
            <person name="Riley R."/>
            <person name="Hundley H."/>
            <person name="Na H."/>
            <person name="Barry K."/>
            <person name="Grigoriev I.V."/>
            <person name="Stajich J.E."/>
            <person name="Kennedy P.G."/>
        </authorList>
    </citation>
    <scope>NUCLEOTIDE SEQUENCE</scope>
    <source>
        <strain evidence="1">MN1</strain>
    </source>
</reference>
<protein>
    <submittedName>
        <fullName evidence="1">Uncharacterized protein</fullName>
    </submittedName>
</protein>
<dbReference type="InterPro" id="IPR041078">
    <property type="entry name" value="Plavaka"/>
</dbReference>
<dbReference type="Pfam" id="PF18759">
    <property type="entry name" value="Plavaka"/>
    <property type="match status" value="1"/>
</dbReference>
<evidence type="ECO:0000313" key="1">
    <source>
        <dbReference type="EMBL" id="KAG1803026.1"/>
    </source>
</evidence>
<accession>A0A9P7J4R1</accession>
<dbReference type="Proteomes" id="UP000807769">
    <property type="component" value="Unassembled WGS sequence"/>
</dbReference>
<comment type="caution">
    <text evidence="1">The sequence shown here is derived from an EMBL/GenBank/DDBJ whole genome shotgun (WGS) entry which is preliminary data.</text>
</comment>
<feature type="non-terminal residue" evidence="1">
    <location>
        <position position="1"/>
    </location>
</feature>
<name>A0A9P7J4R1_9AGAM</name>
<evidence type="ECO:0000313" key="2">
    <source>
        <dbReference type="Proteomes" id="UP000807769"/>
    </source>
</evidence>
<dbReference type="GeneID" id="64625911"/>
<proteinExistence type="predicted"/>
<dbReference type="EMBL" id="JABBWG010000074">
    <property type="protein sequence ID" value="KAG1803026.1"/>
    <property type="molecule type" value="Genomic_DNA"/>
</dbReference>
<dbReference type="RefSeq" id="XP_041186380.1">
    <property type="nucleotide sequence ID" value="XM_041331894.1"/>
</dbReference>
<keyword evidence="2" id="KW-1185">Reference proteome</keyword>
<sequence length="107" mass="11911">FRDPCAMAHNILANPAYKDEIDYYCLGYHSYSVKDTISEVPETRGSSLVPIILGSDKTTVSVGTGNNEYYPLYALIGNICNNVWHAHCNALRIIGFLAIPKSMYVHI</sequence>
<organism evidence="1 2">
    <name type="scientific">Suillus subaureus</name>
    <dbReference type="NCBI Taxonomy" id="48587"/>
    <lineage>
        <taxon>Eukaryota</taxon>
        <taxon>Fungi</taxon>
        <taxon>Dikarya</taxon>
        <taxon>Basidiomycota</taxon>
        <taxon>Agaricomycotina</taxon>
        <taxon>Agaricomycetes</taxon>
        <taxon>Agaricomycetidae</taxon>
        <taxon>Boletales</taxon>
        <taxon>Suillineae</taxon>
        <taxon>Suillaceae</taxon>
        <taxon>Suillus</taxon>
    </lineage>
</organism>